<feature type="transmembrane region" description="Helical" evidence="7">
    <location>
        <begin position="293"/>
        <end position="312"/>
    </location>
</feature>
<dbReference type="PANTHER" id="PTHR39087:SF2">
    <property type="entry name" value="UPF0104 MEMBRANE PROTEIN MJ1595"/>
    <property type="match status" value="1"/>
</dbReference>
<evidence type="ECO:0000256" key="4">
    <source>
        <dbReference type="ARBA" id="ARBA00022692"/>
    </source>
</evidence>
<feature type="transmembrane region" description="Helical" evidence="7">
    <location>
        <begin position="259"/>
        <end position="281"/>
    </location>
</feature>
<dbReference type="EMBL" id="BAAADU010000002">
    <property type="protein sequence ID" value="GAA0647921.1"/>
    <property type="molecule type" value="Genomic_DNA"/>
</dbReference>
<name>A0AAV3SZV1_9EURY</name>
<dbReference type="InterPro" id="IPR022791">
    <property type="entry name" value="L-PG_synthase/AglD"/>
</dbReference>
<dbReference type="AlphaFoldDB" id="A0AAV3SZV1"/>
<comment type="similarity">
    <text evidence="2">Belongs to the UPF0104 family.</text>
</comment>
<dbReference type="GO" id="GO:0005886">
    <property type="term" value="C:plasma membrane"/>
    <property type="evidence" value="ECO:0007669"/>
    <property type="project" value="UniProtKB-SubCell"/>
</dbReference>
<protein>
    <submittedName>
        <fullName evidence="8">Lysylphosphatidylglycerol synthase transmembrane domain-containing protein</fullName>
    </submittedName>
</protein>
<accession>A0AAV3SZV1</accession>
<reference evidence="8 9" key="1">
    <citation type="journal article" date="2019" name="Int. J. Syst. Evol. Microbiol.">
        <title>The Global Catalogue of Microorganisms (GCM) 10K type strain sequencing project: providing services to taxonomists for standard genome sequencing and annotation.</title>
        <authorList>
            <consortium name="The Broad Institute Genomics Platform"/>
            <consortium name="The Broad Institute Genome Sequencing Center for Infectious Disease"/>
            <person name="Wu L."/>
            <person name="Ma J."/>
        </authorList>
    </citation>
    <scope>NUCLEOTIDE SEQUENCE [LARGE SCALE GENOMIC DNA]</scope>
    <source>
        <strain evidence="8 9">JCM 16327</strain>
    </source>
</reference>
<dbReference type="Proteomes" id="UP001500194">
    <property type="component" value="Unassembled WGS sequence"/>
</dbReference>
<evidence type="ECO:0000256" key="3">
    <source>
        <dbReference type="ARBA" id="ARBA00022475"/>
    </source>
</evidence>
<evidence type="ECO:0000256" key="1">
    <source>
        <dbReference type="ARBA" id="ARBA00004651"/>
    </source>
</evidence>
<evidence type="ECO:0000256" key="2">
    <source>
        <dbReference type="ARBA" id="ARBA00011061"/>
    </source>
</evidence>
<keyword evidence="9" id="KW-1185">Reference proteome</keyword>
<feature type="transmembrane region" description="Helical" evidence="7">
    <location>
        <begin position="45"/>
        <end position="67"/>
    </location>
</feature>
<gene>
    <name evidence="8" type="ORF">GCM10009019_07990</name>
</gene>
<evidence type="ECO:0000256" key="7">
    <source>
        <dbReference type="SAM" id="Phobius"/>
    </source>
</evidence>
<keyword evidence="6 7" id="KW-0472">Membrane</keyword>
<feature type="transmembrane region" description="Helical" evidence="7">
    <location>
        <begin position="12"/>
        <end position="38"/>
    </location>
</feature>
<dbReference type="NCBIfam" id="TIGR00374">
    <property type="entry name" value="flippase-like domain"/>
    <property type="match status" value="1"/>
</dbReference>
<feature type="transmembrane region" description="Helical" evidence="7">
    <location>
        <begin position="155"/>
        <end position="177"/>
    </location>
</feature>
<dbReference type="Pfam" id="PF03706">
    <property type="entry name" value="LPG_synthase_TM"/>
    <property type="match status" value="1"/>
</dbReference>
<sequence>MDTPVETRSVVVGFLAGALVTALLLWVVGVGTVVDALARARPRRLLLVAAAAACWLVAWALSLRTVLRVLGRDVSVPRAVAVYASTAFANNVTPFGQAGGEPFSAYLISRETDVEYGTGFAAISSVDALHFVPSLTLGVAGFGYLAATATLGDRLTLVAAAVAVLAVGLPVLVYLAWTNRDRVERGVARAVTPVAHLIARLVPRISAPDADAVEARVAEFFVAIDRVAADRRGLLLAVGFSALGWLALAASLWSSLYALGYTIPFVVALVAIPVGDLAAVVPIPGGLGGLEALLVLVVSTLAPVPAGVVAAAALVHRVATYLFPMVLGGAAAAVIAD</sequence>
<evidence type="ECO:0000313" key="8">
    <source>
        <dbReference type="EMBL" id="GAA0647921.1"/>
    </source>
</evidence>
<dbReference type="RefSeq" id="WP_227261494.1">
    <property type="nucleotide sequence ID" value="NZ_BAAADU010000002.1"/>
</dbReference>
<comment type="caution">
    <text evidence="8">The sequence shown here is derived from an EMBL/GenBank/DDBJ whole genome shotgun (WGS) entry which is preliminary data.</text>
</comment>
<organism evidence="8 9">
    <name type="scientific">Salarchaeum japonicum</name>
    <dbReference type="NCBI Taxonomy" id="555573"/>
    <lineage>
        <taxon>Archaea</taxon>
        <taxon>Methanobacteriati</taxon>
        <taxon>Methanobacteriota</taxon>
        <taxon>Stenosarchaea group</taxon>
        <taxon>Halobacteria</taxon>
        <taxon>Halobacteriales</taxon>
        <taxon>Halobacteriaceae</taxon>
    </lineage>
</organism>
<keyword evidence="4 7" id="KW-0812">Transmembrane</keyword>
<evidence type="ECO:0000256" key="6">
    <source>
        <dbReference type="ARBA" id="ARBA00023136"/>
    </source>
</evidence>
<proteinExistence type="inferred from homology"/>
<evidence type="ECO:0000256" key="5">
    <source>
        <dbReference type="ARBA" id="ARBA00022989"/>
    </source>
</evidence>
<comment type="subcellular location">
    <subcellularLocation>
        <location evidence="1">Cell membrane</location>
        <topology evidence="1">Multi-pass membrane protein</topology>
    </subcellularLocation>
</comment>
<feature type="transmembrane region" description="Helical" evidence="7">
    <location>
        <begin position="234"/>
        <end position="253"/>
    </location>
</feature>
<keyword evidence="5 7" id="KW-1133">Transmembrane helix</keyword>
<evidence type="ECO:0000313" key="9">
    <source>
        <dbReference type="Proteomes" id="UP001500194"/>
    </source>
</evidence>
<feature type="transmembrane region" description="Helical" evidence="7">
    <location>
        <begin position="318"/>
        <end position="336"/>
    </location>
</feature>
<keyword evidence="3" id="KW-1003">Cell membrane</keyword>
<dbReference type="PANTHER" id="PTHR39087">
    <property type="entry name" value="UPF0104 MEMBRANE PROTEIN MJ1595"/>
    <property type="match status" value="1"/>
</dbReference>
<dbReference type="GeneID" id="68572078"/>